<gene>
    <name evidence="2" type="ORF">A9HBioS_1605</name>
</gene>
<evidence type="ECO:0000313" key="3">
    <source>
        <dbReference type="Proteomes" id="UP000288002"/>
    </source>
</evidence>
<name>A0AA94JIV5_9PSED</name>
<evidence type="ECO:0000256" key="1">
    <source>
        <dbReference type="SAM" id="MobiDB-lite"/>
    </source>
</evidence>
<dbReference type="RefSeq" id="WP_252191579.1">
    <property type="nucleotide sequence ID" value="NZ_MKWS01000004.1"/>
</dbReference>
<feature type="compositionally biased region" description="Basic and acidic residues" evidence="1">
    <location>
        <begin position="23"/>
        <end position="40"/>
    </location>
</feature>
<comment type="caution">
    <text evidence="2">The sequence shown here is derived from an EMBL/GenBank/DDBJ whole genome shotgun (WGS) entry which is preliminary data.</text>
</comment>
<sequence>MSKFFDELMESVQEMDEILRSEQRASYKSEVGKQAEKSSKFSDGQRSCKHRKSQPISPYDCATLWFCTKRPMP</sequence>
<organism evidence="2 3">
    <name type="scientific">Pseudomonas koreensis</name>
    <dbReference type="NCBI Taxonomy" id="198620"/>
    <lineage>
        <taxon>Bacteria</taxon>
        <taxon>Pseudomonadati</taxon>
        <taxon>Pseudomonadota</taxon>
        <taxon>Gammaproteobacteria</taxon>
        <taxon>Pseudomonadales</taxon>
        <taxon>Pseudomonadaceae</taxon>
        <taxon>Pseudomonas</taxon>
    </lineage>
</organism>
<reference evidence="2 3" key="1">
    <citation type="submission" date="2016-10" db="EMBL/GenBank/DDBJ databases">
        <title>Search of new enzymes for the oxidation of sulfur compounds.</title>
        <authorList>
            <person name="Novo A."/>
            <person name="Moreira I.S."/>
            <person name="Castro P.M."/>
        </authorList>
    </citation>
    <scope>NUCLEOTIDE SEQUENCE [LARGE SCALE GENOMIC DNA]</scope>
    <source>
        <strain evidence="2 3">A9</strain>
    </source>
</reference>
<accession>A0AA94JIV5</accession>
<feature type="region of interest" description="Disordered" evidence="1">
    <location>
        <begin position="23"/>
        <end position="56"/>
    </location>
</feature>
<dbReference type="AlphaFoldDB" id="A0AA94JIV5"/>
<dbReference type="EMBL" id="MKWS01000004">
    <property type="protein sequence ID" value="RVD78419.1"/>
    <property type="molecule type" value="Genomic_DNA"/>
</dbReference>
<proteinExistence type="predicted"/>
<protein>
    <submittedName>
        <fullName evidence="2">Uncharacterized protein</fullName>
    </submittedName>
</protein>
<dbReference type="Proteomes" id="UP000288002">
    <property type="component" value="Unassembled WGS sequence"/>
</dbReference>
<evidence type="ECO:0000313" key="2">
    <source>
        <dbReference type="EMBL" id="RVD78419.1"/>
    </source>
</evidence>